<keyword evidence="1" id="KW-0472">Membrane</keyword>
<dbReference type="EMBL" id="OU895880">
    <property type="protein sequence ID" value="CAG9810197.1"/>
    <property type="molecule type" value="Genomic_DNA"/>
</dbReference>
<sequence>MKLTFWKSQKKPARKQITIDHTTHEEFSSQNVNDYREEPNAVKVEDEINKEELYSDIETVNLNKKDQVRGSMVDDAVIYAEIYKEICKAPNSLKRNPNKSLKSFRSMELPEKKYHENDECYDEISVAVCQEEYAKVLNSEGCEAIPIEDEELYSEVGCSKETKEYPETTEDPQIRDKESCDKEAMYTEVIKRSSEYFDSKQSKCIAFKSVLFDLNSTDFDFDIDSTDQIGNNECCDSVLEDRNTLADDNITTPLSRKLDINHTEFAFILPTFDTVRKASQGFYNLLKSTSDLDNVKFSNKLNLDKKNDDEIQKFRDEMQQLKIYFDEKLKNVTVNALKDVTTMSAPTVNSNRISNTDSQIYMLVICVLMIFLIFSVVVGLSIYNRQSSARISTYGVKRSLPKLPLAYEAPDYEYIEYNTDKASSNINFGSTFLVQPTAPPAYQFGGNNSYSESDFKTQVSSIYKDVIDTKKLSDDDNDFYAQIVCNKEDGDDSKDVGSSDLYAKV</sequence>
<feature type="transmembrane region" description="Helical" evidence="1">
    <location>
        <begin position="360"/>
        <end position="383"/>
    </location>
</feature>
<organism evidence="2 3">
    <name type="scientific">Chironomus riparius</name>
    <dbReference type="NCBI Taxonomy" id="315576"/>
    <lineage>
        <taxon>Eukaryota</taxon>
        <taxon>Metazoa</taxon>
        <taxon>Ecdysozoa</taxon>
        <taxon>Arthropoda</taxon>
        <taxon>Hexapoda</taxon>
        <taxon>Insecta</taxon>
        <taxon>Pterygota</taxon>
        <taxon>Neoptera</taxon>
        <taxon>Endopterygota</taxon>
        <taxon>Diptera</taxon>
        <taxon>Nematocera</taxon>
        <taxon>Chironomoidea</taxon>
        <taxon>Chironomidae</taxon>
        <taxon>Chironominae</taxon>
        <taxon>Chironomus</taxon>
    </lineage>
</organism>
<keyword evidence="1" id="KW-1133">Transmembrane helix</keyword>
<evidence type="ECO:0000313" key="2">
    <source>
        <dbReference type="EMBL" id="CAG9810197.1"/>
    </source>
</evidence>
<accession>A0A9N9S711</accession>
<gene>
    <name evidence="2" type="ORF">CHIRRI_LOCUS13014</name>
</gene>
<name>A0A9N9S711_9DIPT</name>
<dbReference type="Proteomes" id="UP001153620">
    <property type="component" value="Chromosome 4"/>
</dbReference>
<evidence type="ECO:0000256" key="1">
    <source>
        <dbReference type="SAM" id="Phobius"/>
    </source>
</evidence>
<evidence type="ECO:0000313" key="3">
    <source>
        <dbReference type="Proteomes" id="UP001153620"/>
    </source>
</evidence>
<reference evidence="2" key="1">
    <citation type="submission" date="2022-01" db="EMBL/GenBank/DDBJ databases">
        <authorList>
            <person name="King R."/>
        </authorList>
    </citation>
    <scope>NUCLEOTIDE SEQUENCE</scope>
</reference>
<dbReference type="AlphaFoldDB" id="A0A9N9S711"/>
<proteinExistence type="predicted"/>
<protein>
    <submittedName>
        <fullName evidence="2">Uncharacterized protein</fullName>
    </submittedName>
</protein>
<reference evidence="2" key="2">
    <citation type="submission" date="2022-10" db="EMBL/GenBank/DDBJ databases">
        <authorList>
            <consortium name="ENA_rothamsted_submissions"/>
            <consortium name="culmorum"/>
            <person name="King R."/>
        </authorList>
    </citation>
    <scope>NUCLEOTIDE SEQUENCE</scope>
</reference>
<keyword evidence="3" id="KW-1185">Reference proteome</keyword>
<keyword evidence="1" id="KW-0812">Transmembrane</keyword>